<evidence type="ECO:0000313" key="3">
    <source>
        <dbReference type="Proteomes" id="UP000051790"/>
    </source>
</evidence>
<dbReference type="InterPro" id="IPR027417">
    <property type="entry name" value="P-loop_NTPase"/>
</dbReference>
<keyword evidence="3" id="KW-1185">Reference proteome</keyword>
<dbReference type="CDD" id="cd02042">
    <property type="entry name" value="ParAB_family"/>
    <property type="match status" value="1"/>
</dbReference>
<evidence type="ECO:0000313" key="2">
    <source>
        <dbReference type="EMBL" id="KRL49085.1"/>
    </source>
</evidence>
<protein>
    <submittedName>
        <fullName evidence="2">Chromosome partitioning ATPase</fullName>
    </submittedName>
</protein>
<organism evidence="2 3">
    <name type="scientific">Lacticaseibacillus manihotivorans DSM 13343 = JCM 12514</name>
    <dbReference type="NCBI Taxonomy" id="1423769"/>
    <lineage>
        <taxon>Bacteria</taxon>
        <taxon>Bacillati</taxon>
        <taxon>Bacillota</taxon>
        <taxon>Bacilli</taxon>
        <taxon>Lactobacillales</taxon>
        <taxon>Lactobacillaceae</taxon>
        <taxon>Lacticaseibacillus</taxon>
    </lineage>
</organism>
<dbReference type="PANTHER" id="PTHR13696">
    <property type="entry name" value="P-LOOP CONTAINING NUCLEOSIDE TRIPHOSPHATE HYDROLASE"/>
    <property type="match status" value="1"/>
</dbReference>
<accession>A0A0R1QWB3</accession>
<dbReference type="PANTHER" id="PTHR13696:SF98">
    <property type="entry name" value="PLASMID PARTITION PROTEIN A"/>
    <property type="match status" value="1"/>
</dbReference>
<sequence>MTATVLSFANFKGGVGKTSTTALVAWNLAQSGHKVCVIDFDPQANLTALMIKTYASLHNDMPATIKASLMTAITEDKPLKDITISISDNLDLVPNAVDFSIYGNFLTTKYPTEKDQVSSFRPYVDALRDSYEFIFVDVPPTLQPTNDAAFYACDQLIVVLQTQERALSGAEQFVKYMQSVMIDRYNAPLDILGILPVLTERRAPVDEAVLQAAIDEFGTENIFENHVLIQSRVKRFDMTGITDNAKDMWDKKAHNAYKAVAEEMIARLEAN</sequence>
<reference evidence="2 3" key="1">
    <citation type="journal article" date="2015" name="Genome Announc.">
        <title>Expanding the biotechnology potential of lactobacilli through comparative genomics of 213 strains and associated genera.</title>
        <authorList>
            <person name="Sun Z."/>
            <person name="Harris H.M."/>
            <person name="McCann A."/>
            <person name="Guo C."/>
            <person name="Argimon S."/>
            <person name="Zhang W."/>
            <person name="Yang X."/>
            <person name="Jeffery I.B."/>
            <person name="Cooney J.C."/>
            <person name="Kagawa T.F."/>
            <person name="Liu W."/>
            <person name="Song Y."/>
            <person name="Salvetti E."/>
            <person name="Wrobel A."/>
            <person name="Rasinkangas P."/>
            <person name="Parkhill J."/>
            <person name="Rea M.C."/>
            <person name="O'Sullivan O."/>
            <person name="Ritari J."/>
            <person name="Douillard F.P."/>
            <person name="Paul Ross R."/>
            <person name="Yang R."/>
            <person name="Briner A.E."/>
            <person name="Felis G.E."/>
            <person name="de Vos W.M."/>
            <person name="Barrangou R."/>
            <person name="Klaenhammer T.R."/>
            <person name="Caufield P.W."/>
            <person name="Cui Y."/>
            <person name="Zhang H."/>
            <person name="O'Toole P.W."/>
        </authorList>
    </citation>
    <scope>NUCLEOTIDE SEQUENCE [LARGE SCALE GENOMIC DNA]</scope>
    <source>
        <strain evidence="2 3">DSM 13343</strain>
    </source>
</reference>
<dbReference type="Gene3D" id="3.40.50.300">
    <property type="entry name" value="P-loop containing nucleotide triphosphate hydrolases"/>
    <property type="match status" value="1"/>
</dbReference>
<dbReference type="Pfam" id="PF13614">
    <property type="entry name" value="AAA_31"/>
    <property type="match status" value="1"/>
</dbReference>
<dbReference type="EMBL" id="AZEU01000081">
    <property type="protein sequence ID" value="KRL49085.1"/>
    <property type="molecule type" value="Genomic_DNA"/>
</dbReference>
<comment type="caution">
    <text evidence="2">The sequence shown here is derived from an EMBL/GenBank/DDBJ whole genome shotgun (WGS) entry which is preliminary data.</text>
</comment>
<dbReference type="Proteomes" id="UP000051790">
    <property type="component" value="Unassembled WGS sequence"/>
</dbReference>
<evidence type="ECO:0000259" key="1">
    <source>
        <dbReference type="Pfam" id="PF13614"/>
    </source>
</evidence>
<dbReference type="PATRIC" id="fig|1423769.4.peg.120"/>
<feature type="domain" description="AAA" evidence="1">
    <location>
        <begin position="4"/>
        <end position="189"/>
    </location>
</feature>
<dbReference type="InterPro" id="IPR050678">
    <property type="entry name" value="DNA_Partitioning_ATPase"/>
</dbReference>
<dbReference type="RefSeq" id="WP_056962812.1">
    <property type="nucleotide sequence ID" value="NZ_AZEU01000081.1"/>
</dbReference>
<dbReference type="OrthoDB" id="9815116at2"/>
<dbReference type="InterPro" id="IPR025669">
    <property type="entry name" value="AAA_dom"/>
</dbReference>
<proteinExistence type="predicted"/>
<dbReference type="AlphaFoldDB" id="A0A0R1QWB3"/>
<dbReference type="SUPFAM" id="SSF52540">
    <property type="entry name" value="P-loop containing nucleoside triphosphate hydrolases"/>
    <property type="match status" value="1"/>
</dbReference>
<name>A0A0R1QWB3_9LACO</name>
<gene>
    <name evidence="2" type="ORF">FD01_GL000106</name>
</gene>